<evidence type="ECO:0000256" key="6">
    <source>
        <dbReference type="ARBA" id="ARBA00022857"/>
    </source>
</evidence>
<comment type="cofactor">
    <cofactor evidence="2">
        <name>FAD</name>
        <dbReference type="ChEBI" id="CHEBI:57692"/>
    </cofactor>
</comment>
<evidence type="ECO:0000256" key="7">
    <source>
        <dbReference type="ARBA" id="ARBA00023002"/>
    </source>
</evidence>
<evidence type="ECO:0000256" key="3">
    <source>
        <dbReference type="ARBA" id="ARBA00022630"/>
    </source>
</evidence>
<dbReference type="InterPro" id="IPR001094">
    <property type="entry name" value="Flavdoxin-like"/>
</dbReference>
<dbReference type="SUPFAM" id="SSF52218">
    <property type="entry name" value="Flavoproteins"/>
    <property type="match status" value="1"/>
</dbReference>
<dbReference type="SUPFAM" id="SSF52343">
    <property type="entry name" value="Ferredoxin reductase-like, C-terminal NADP-linked domain"/>
    <property type="match status" value="1"/>
</dbReference>
<dbReference type="InterPro" id="IPR008254">
    <property type="entry name" value="Flavodoxin/NO_synth"/>
</dbReference>
<reference evidence="11 12" key="1">
    <citation type="submission" date="2013-02" db="EMBL/GenBank/DDBJ databases">
        <title>The Genome Annotation of Plasmodium falciparum CAMP/Malaysia.</title>
        <authorList>
            <consortium name="The Broad Institute Genome Sequencing Platform"/>
            <consortium name="The Broad Institute Genome Sequencing Center for Infectious Disease"/>
            <person name="Neafsey D."/>
            <person name="Hoffman S."/>
            <person name="Volkman S."/>
            <person name="Rosenthal P."/>
            <person name="Walker B."/>
            <person name="Young S.K."/>
            <person name="Zeng Q."/>
            <person name="Gargeya S."/>
            <person name="Fitzgerald M."/>
            <person name="Haas B."/>
            <person name="Abouelleil A."/>
            <person name="Allen A.W."/>
            <person name="Alvarado L."/>
            <person name="Arachchi H.M."/>
            <person name="Berlin A.M."/>
            <person name="Chapman S.B."/>
            <person name="Gainer-Dewar J."/>
            <person name="Goldberg J."/>
            <person name="Griggs A."/>
            <person name="Gujja S."/>
            <person name="Hansen M."/>
            <person name="Howarth C."/>
            <person name="Imamovic A."/>
            <person name="Ireland A."/>
            <person name="Larimer J."/>
            <person name="McCowan C."/>
            <person name="Murphy C."/>
            <person name="Pearson M."/>
            <person name="Poon T.W."/>
            <person name="Priest M."/>
            <person name="Roberts A."/>
            <person name="Saif S."/>
            <person name="Shea T."/>
            <person name="Sisk P."/>
            <person name="Sykes S."/>
            <person name="Wortman J."/>
            <person name="Nusbaum C."/>
            <person name="Birren B."/>
        </authorList>
    </citation>
    <scope>NUCLEOTIDE SEQUENCE [LARGE SCALE GENOMIC DNA]</scope>
    <source>
        <strain evidence="11 12">CAMP/Malaysia</strain>
    </source>
</reference>
<dbReference type="OMA" id="CAPVNRD"/>
<reference evidence="11 12" key="2">
    <citation type="submission" date="2013-02" db="EMBL/GenBank/DDBJ databases">
        <title>The Genome Sequence of Plasmodium falciparum CAMP/Malaysia.</title>
        <authorList>
            <consortium name="The Broad Institute Genome Sequencing Platform"/>
            <consortium name="The Broad Institute Genome Sequencing Center for Infectious Disease"/>
            <person name="Neafsey D."/>
            <person name="Cheeseman I."/>
            <person name="Volkman S."/>
            <person name="Adams J."/>
            <person name="Walker B."/>
            <person name="Young S.K."/>
            <person name="Zeng Q."/>
            <person name="Gargeya S."/>
            <person name="Fitzgerald M."/>
            <person name="Haas B."/>
            <person name="Abouelleil A."/>
            <person name="Alvarado L."/>
            <person name="Arachchi H.M."/>
            <person name="Berlin A.M."/>
            <person name="Chapman S.B."/>
            <person name="Dewar J."/>
            <person name="Goldberg J."/>
            <person name="Griggs A."/>
            <person name="Gujja S."/>
            <person name="Hansen M."/>
            <person name="Howarth C."/>
            <person name="Imamovic A."/>
            <person name="Larimer J."/>
            <person name="McCowan C."/>
            <person name="Murphy C."/>
            <person name="Neiman D."/>
            <person name="Pearson M."/>
            <person name="Priest M."/>
            <person name="Roberts A."/>
            <person name="Saif S."/>
            <person name="Shea T."/>
            <person name="Sisk P."/>
            <person name="Sykes S."/>
            <person name="Wortman J."/>
            <person name="Nusbaum C."/>
            <person name="Birren B."/>
        </authorList>
    </citation>
    <scope>NUCLEOTIDE SEQUENCE [LARGE SCALE GENOMIC DNA]</scope>
    <source>
        <strain evidence="11 12">CAMP/Malaysia</strain>
    </source>
</reference>
<dbReference type="OrthoDB" id="1688044at2759"/>
<dbReference type="EC" id="1.6.2.4" evidence="8"/>
<evidence type="ECO:0000256" key="8">
    <source>
        <dbReference type="ARBA" id="ARBA00023797"/>
    </source>
</evidence>
<evidence type="ECO:0000313" key="12">
    <source>
        <dbReference type="Proteomes" id="UP000030694"/>
    </source>
</evidence>
<dbReference type="InterPro" id="IPR029039">
    <property type="entry name" value="Flavoprotein-like_sf"/>
</dbReference>
<dbReference type="InterPro" id="IPR001433">
    <property type="entry name" value="OxRdtase_FAD/NAD-bd"/>
</dbReference>
<name>A0A024X8Q0_PLAFC</name>
<dbReference type="InterPro" id="IPR039261">
    <property type="entry name" value="FNR_nucleotide-bd"/>
</dbReference>
<protein>
    <recommendedName>
        <fullName evidence="8">NADPH--hemoprotein reductase</fullName>
        <ecNumber evidence="8">1.6.2.4</ecNumber>
    </recommendedName>
</protein>
<dbReference type="Gene3D" id="2.40.30.10">
    <property type="entry name" value="Translation factors"/>
    <property type="match status" value="1"/>
</dbReference>
<dbReference type="Pfam" id="PF00175">
    <property type="entry name" value="NAD_binding_1"/>
    <property type="match status" value="1"/>
</dbReference>
<evidence type="ECO:0000256" key="5">
    <source>
        <dbReference type="ARBA" id="ARBA00022827"/>
    </source>
</evidence>
<dbReference type="FunFam" id="3.40.50.80:FF:000045">
    <property type="entry name" value="NADPH-cytochrome p450 reductase"/>
    <property type="match status" value="1"/>
</dbReference>
<comment type="cofactor">
    <cofactor evidence="1">
        <name>FMN</name>
        <dbReference type="ChEBI" id="CHEBI:58210"/>
    </cofactor>
</comment>
<keyword evidence="6" id="KW-0521">NADP</keyword>
<dbReference type="GO" id="GO:0010181">
    <property type="term" value="F:FMN binding"/>
    <property type="evidence" value="ECO:0007669"/>
    <property type="project" value="InterPro"/>
</dbReference>
<keyword evidence="7" id="KW-0560">Oxidoreductase</keyword>
<dbReference type="Pfam" id="PF00667">
    <property type="entry name" value="FAD_binding_1"/>
    <property type="match status" value="1"/>
</dbReference>
<dbReference type="GO" id="GO:0003958">
    <property type="term" value="F:NADPH-hemoprotein reductase activity"/>
    <property type="evidence" value="ECO:0007669"/>
    <property type="project" value="UniProtKB-EC"/>
</dbReference>
<dbReference type="AlphaFoldDB" id="A0A024X8Q0"/>
<dbReference type="Gene3D" id="3.40.50.80">
    <property type="entry name" value="Nucleotide-binding domain of ferredoxin-NADP reductase (FNR) module"/>
    <property type="match status" value="1"/>
</dbReference>
<dbReference type="PANTHER" id="PTHR19384">
    <property type="entry name" value="NITRIC OXIDE SYNTHASE-RELATED"/>
    <property type="match status" value="1"/>
</dbReference>
<dbReference type="PANTHER" id="PTHR19384:SF17">
    <property type="entry name" value="NADPH--CYTOCHROME P450 REDUCTASE"/>
    <property type="match status" value="1"/>
</dbReference>
<dbReference type="SUPFAM" id="SSF63380">
    <property type="entry name" value="Riboflavin synthase domain-like"/>
    <property type="match status" value="1"/>
</dbReference>
<evidence type="ECO:0000259" key="10">
    <source>
        <dbReference type="PROSITE" id="PS50902"/>
    </source>
</evidence>
<accession>A0A024X8Q0</accession>
<feature type="domain" description="Flavodoxin-like" evidence="10">
    <location>
        <begin position="61"/>
        <end position="204"/>
    </location>
</feature>
<dbReference type="EMBL" id="KI927513">
    <property type="protein sequence ID" value="ETW61573.1"/>
    <property type="molecule type" value="Genomic_DNA"/>
</dbReference>
<dbReference type="InterPro" id="IPR017938">
    <property type="entry name" value="Riboflavin_synthase-like_b-brl"/>
</dbReference>
<dbReference type="InterPro" id="IPR003097">
    <property type="entry name" value="CysJ-like_FAD-binding"/>
</dbReference>
<evidence type="ECO:0000256" key="2">
    <source>
        <dbReference type="ARBA" id="ARBA00001974"/>
    </source>
</evidence>
<gene>
    <name evidence="11" type="ORF">PFMC_02491</name>
</gene>
<keyword evidence="5" id="KW-0274">FAD</keyword>
<evidence type="ECO:0000256" key="1">
    <source>
        <dbReference type="ARBA" id="ARBA00001917"/>
    </source>
</evidence>
<dbReference type="Gene3D" id="1.20.990.10">
    <property type="entry name" value="NADPH-cytochrome p450 Reductase, Chain A, domain 3"/>
    <property type="match status" value="1"/>
</dbReference>
<dbReference type="Proteomes" id="UP000030694">
    <property type="component" value="Unassembled WGS sequence"/>
</dbReference>
<dbReference type="InterPro" id="IPR023173">
    <property type="entry name" value="NADPH_Cyt_P450_Rdtase_alpha"/>
</dbReference>
<feature type="region of interest" description="Disordered" evidence="9">
    <location>
        <begin position="408"/>
        <end position="429"/>
    </location>
</feature>
<sequence>MFMRWNKISRYTLLSGMVVSFWLFYRSENFNLLRRLISKLRSLFPLFIKNNFLNNEIRNSVKIYFGSQSGTAEEFAKELKANLNDLFHIQANIIDLEYFNKEEIKSFGIRIFIVATYGDGEPTDNAVEFFKWLKSLNNDNDYFRNTKYSIMGLGSKQYKHFNKIAKKLDTFLLNFKAHQISETIYGDDDDNIYHDFEVWKNKFFMQLPKLLNMKNIPIYVPKEDIIELTSWRDMAEIKLDIQYYDHLIEEDNKKEKNVVTENIINESVTNNQQLLNHNQNNLSINNKSNYISTDIIGKFYFNHLTGKVISNTKLLKNVDLSNNGDKVNHINISIEDNIIYKAADNLSILTKNTKEVITWWLKRLNIDEKEKTKKFTFVKRNKLIDNSFTMNDPKDDVKNETFNNDVNKGNNKTNIDYNSNNNGNNNNNNNYNEYDDNHIYVPFPTPCSVEDALSYYCDLTTIPRLNILKKFKCFIKDIEELKMFNFILSNNQRNTFFNICKECDMTFIEFVDMFMQSAVFELSPFLQLIPRNTPKSYTISSSPKESKDILSLTVKKKQYCIHSLRRALKNLKTNDMFPKLNEQKLRELCSRRWFKGSSSYYLTEELNVNDIVKFNIKPSKFVLPENIQSSHIIMIATGAGIAPFKAFLSEFIYYDQQIVKDNFVRKGKRILFYGCRKREVDFLYEMEIMDALDKKHIDETYFAFSRDQESKIYVQDLILQKKELVWNLLQKGAYIYVCGNSNMSKDVNKTINSLPLHFKQNDKKFTKKLKKSGRYIYEIW</sequence>
<keyword evidence="3" id="KW-0285">Flavoprotein</keyword>
<dbReference type="Gene3D" id="3.40.50.360">
    <property type="match status" value="1"/>
</dbReference>
<evidence type="ECO:0000256" key="9">
    <source>
        <dbReference type="SAM" id="MobiDB-lite"/>
    </source>
</evidence>
<evidence type="ECO:0000256" key="4">
    <source>
        <dbReference type="ARBA" id="ARBA00022643"/>
    </source>
</evidence>
<proteinExistence type="predicted"/>
<dbReference type="GO" id="GO:0050660">
    <property type="term" value="F:flavin adenine dinucleotide binding"/>
    <property type="evidence" value="ECO:0007669"/>
    <property type="project" value="TreeGrafter"/>
</dbReference>
<keyword evidence="4" id="KW-0288">FMN</keyword>
<dbReference type="PRINTS" id="PR00369">
    <property type="entry name" value="FLAVODOXIN"/>
</dbReference>
<organism evidence="11 12">
    <name type="scientific">Plasmodium falciparum (isolate Camp / Malaysia)</name>
    <dbReference type="NCBI Taxonomy" id="5835"/>
    <lineage>
        <taxon>Eukaryota</taxon>
        <taxon>Sar</taxon>
        <taxon>Alveolata</taxon>
        <taxon>Apicomplexa</taxon>
        <taxon>Aconoidasida</taxon>
        <taxon>Haemosporida</taxon>
        <taxon>Plasmodiidae</taxon>
        <taxon>Plasmodium</taxon>
        <taxon>Plasmodium (Laverania)</taxon>
    </lineage>
</organism>
<dbReference type="PROSITE" id="PS50902">
    <property type="entry name" value="FLAVODOXIN_LIKE"/>
    <property type="match status" value="1"/>
</dbReference>
<dbReference type="GO" id="GO:0005829">
    <property type="term" value="C:cytosol"/>
    <property type="evidence" value="ECO:0007669"/>
    <property type="project" value="TreeGrafter"/>
</dbReference>
<evidence type="ECO:0000313" key="11">
    <source>
        <dbReference type="EMBL" id="ETW61573.1"/>
    </source>
</evidence>
<dbReference type="Pfam" id="PF00258">
    <property type="entry name" value="Flavodoxin_1"/>
    <property type="match status" value="1"/>
</dbReference>